<feature type="region of interest" description="Disordered" evidence="1">
    <location>
        <begin position="36"/>
        <end position="124"/>
    </location>
</feature>
<keyword evidence="5" id="KW-1185">Reference proteome</keyword>
<accession>A0ABQ8CVC4</accession>
<feature type="domain" description="Sieve element occlusion C-terminal" evidence="3">
    <location>
        <begin position="1660"/>
        <end position="1896"/>
    </location>
</feature>
<evidence type="ECO:0000259" key="3">
    <source>
        <dbReference type="Pfam" id="PF14577"/>
    </source>
</evidence>
<evidence type="ECO:0000256" key="1">
    <source>
        <dbReference type="SAM" id="MobiDB-lite"/>
    </source>
</evidence>
<sequence>MCTNPIIHLLNPSYPSHIDFSSTPTSSASMAKRFQLNPKPFSTDPPADPLKRVSLIPRSAEQKLTDNLGERRPVPAKTHEDGEQSDGHHVAPPPKTVEPTKVMDHETEKKGSITPKTAHHPHSSEDIVAANSRHSLVPRSLGDNSLGGRFGPGKKQAFHRNGRPMFSLSDDRVMADRVLKTHSPDMIFFDVKSLLSVVDDIFKSHVPSIDSSAPKPSLVFKDYADHVSFETFADLIDQISCEIECKCLHGGESHGMRTTGLHLDSRNTTTFSVLGMVSKYRWDAKLVLILAALAVKYGVFLLLAETYATNQLTKSLALIKQLPSIFSRQNALHQRLDKTRVLMQDMVDLTTTIIQIHQLPPHHITPAFTDHVPTAVYWIIRCVLICASHISGASGFKQDQIMSFMEVSEIHENSERLRKINAYLLEQLKKSHLTIEDGIMEEEYQELIQTFTTIIHIDVVPPLIRLLRPIDFLYHGDGASKRRVGINVLTQKHVLLLVSDLENIEKELYILESLYTEAWQQSFEILWVPVQDFWTEADDAKFESLHSNMKWYVLGEPRRLRRSAVRFMRQWWGFKNRPILIALDPKGQVMSTNAFPMVWIWQPYAHPFTTSRERDLWGEQEWNLEFLIDGTDPHSLNQLVEGKYICIYGGEDMQWIRNFTSLWRRVAKAANIQLEMVYVGKRNPKKGIEPIINTIREDNLSHTLPDLFQIWFFWTRIESMWESKQRMLKAHGTKGFKEEEKDLVLQEIVALLGFGGEGDGWGLVSKTSDLMVRAKGNLFSNALAEYNEWEVNIPAHGFLKALNDHLLMRIPPHHCTRFMLPETAGIIPNEVECTDITCTNAALSEIDPTILVWKLLQHSNKTKTSLFEDSLRWAHVPTPQPHRTSTALDELVTGNHVFPLSYCRIDPVPWWVMYSSLLLQTVSTVSPFDPSLVGPFIDSNAGSSEDGFVSSPSRPVVSTQGSDEYNRLPVGVPSSSRGGVRGPSFPSDLNLIFWASSSIWAFPDVLGLNLNISYIVKCLHHQCPIRQFPPTYSSILVFSVPKTIMYSERKISSTILPSRSPNSVITGSIEIHLVSRINIVGGRADISGRYPKIIFSEITDGDTVVCLLDYLSSSSCTSVQTHSLGCINVLVGAFNSGIKVKIIQGFLHIEQASPTNIISSVLMYYLLFILSSTMAPSQHAQKQAGHSGKAPGTEIIPATTGLTMSSDESMMLKLIQQTHSPDAREVQVRGLLSLVEDILDRATLDSDDSNASMLPLPTDDKLMQSSMMSVLDSVSYAIDRVACEIAYKSLTGSDAHEITMSVFEHLSSFHWDGKLVLTLAAFALNYGEFWLLVQFYSKNQLAKSLAMLKLVPVQNRVTLESVSQGLNDLIREMKSVTACVVELSELPGRYITLDDPQLSRIISTIPIAVYWTIRSIVACISQINMITAMGHEMMNTQMDSWETSMLANKLKNIHDHLAETLRLCYRHIEKQRSSESLKMLHSLFDTTHIDNMKILTALIHPKNHTMPLQDGLTKRKVHLDVLRRKTVLLLISDLNILQDELSIFEQIYTESRSSLLGADGKSHMPYEVVWVPIVDPIEDYERSPSLQKKFEALRAPMPWYTVDSPKLVERHVVEFMRERWHFMNKPILVVLDPQGNEASLNALHMIWIWGTEAFPFTRAREEELWRRETFTLNLIVDGIDAVIFNWINPGNYIFLYGGDDLDWIRRFTMAAKATAKDSDVKLEMAYVGKRNHSHREQIRRISEAVRAENLSHSWAEPALMWFFWARLESMLYSKIQLGKSDDHDEVMQGIKKILSYDKLGGWALLSKGAEIVMITHGVIERTVTVYDRTWKTHVPTKGYSKAMYDHHHDEVLRETGHPCAHFDFHITARSGRIPEKMNCFECHRPMEKYMSFACCHDEKLLDQDENYNF</sequence>
<reference evidence="4 5" key="1">
    <citation type="submission" date="2021-05" db="EMBL/GenBank/DDBJ databases">
        <title>Genome Assembly of Synthetic Allotetraploid Brassica napus Reveals Homoeologous Exchanges between Subgenomes.</title>
        <authorList>
            <person name="Davis J.T."/>
        </authorList>
    </citation>
    <scope>NUCLEOTIDE SEQUENCE [LARGE SCALE GENOMIC DNA]</scope>
    <source>
        <strain evidence="5">cv. Da-Ae</strain>
        <tissue evidence="4">Seedling</tissue>
    </source>
</reference>
<dbReference type="InterPro" id="IPR039299">
    <property type="entry name" value="SEOA"/>
</dbReference>
<dbReference type="PANTHER" id="PTHR33232:SF28">
    <property type="entry name" value="PROTEIN SIEVE ELEMENT OCCLUSION B-LIKE"/>
    <property type="match status" value="1"/>
</dbReference>
<dbReference type="EMBL" id="JAGKQM010000006">
    <property type="protein sequence ID" value="KAH0920543.1"/>
    <property type="molecule type" value="Genomic_DNA"/>
</dbReference>
<gene>
    <name evidence="4" type="ORF">HID58_020561</name>
</gene>
<dbReference type="PANTHER" id="PTHR33232">
    <property type="entry name" value="PROTEIN SIEVE ELEMENT OCCLUSION B-LIKE"/>
    <property type="match status" value="1"/>
</dbReference>
<feature type="domain" description="Sieve element occlusion N-terminal" evidence="2">
    <location>
        <begin position="169"/>
        <end position="454"/>
    </location>
</feature>
<feature type="region of interest" description="Disordered" evidence="1">
    <location>
        <begin position="140"/>
        <end position="163"/>
    </location>
</feature>
<feature type="domain" description="Sieve element occlusion N-terminal" evidence="2">
    <location>
        <begin position="1206"/>
        <end position="1488"/>
    </location>
</feature>
<organism evidence="4 5">
    <name type="scientific">Brassica napus</name>
    <name type="common">Rape</name>
    <dbReference type="NCBI Taxonomy" id="3708"/>
    <lineage>
        <taxon>Eukaryota</taxon>
        <taxon>Viridiplantae</taxon>
        <taxon>Streptophyta</taxon>
        <taxon>Embryophyta</taxon>
        <taxon>Tracheophyta</taxon>
        <taxon>Spermatophyta</taxon>
        <taxon>Magnoliopsida</taxon>
        <taxon>eudicotyledons</taxon>
        <taxon>Gunneridae</taxon>
        <taxon>Pentapetalae</taxon>
        <taxon>rosids</taxon>
        <taxon>malvids</taxon>
        <taxon>Brassicales</taxon>
        <taxon>Brassicaceae</taxon>
        <taxon>Brassiceae</taxon>
        <taxon>Brassica</taxon>
    </lineage>
</organism>
<feature type="domain" description="Sieve element occlusion C-terminal" evidence="3">
    <location>
        <begin position="611"/>
        <end position="836"/>
    </location>
</feature>
<dbReference type="InterPro" id="IPR027944">
    <property type="entry name" value="SEO_C"/>
</dbReference>
<dbReference type="InterPro" id="IPR027942">
    <property type="entry name" value="SEO_N"/>
</dbReference>
<protein>
    <submittedName>
        <fullName evidence="4">Uncharacterized protein</fullName>
    </submittedName>
</protein>
<name>A0ABQ8CVC4_BRANA</name>
<feature type="compositionally biased region" description="Basic and acidic residues" evidence="1">
    <location>
        <begin position="101"/>
        <end position="111"/>
    </location>
</feature>
<comment type="caution">
    <text evidence="4">The sequence shown here is derived from an EMBL/GenBank/DDBJ whole genome shotgun (WGS) entry which is preliminary data.</text>
</comment>
<evidence type="ECO:0000313" key="5">
    <source>
        <dbReference type="Proteomes" id="UP000824890"/>
    </source>
</evidence>
<proteinExistence type="predicted"/>
<dbReference type="Proteomes" id="UP000824890">
    <property type="component" value="Unassembled WGS sequence"/>
</dbReference>
<evidence type="ECO:0000259" key="2">
    <source>
        <dbReference type="Pfam" id="PF14576"/>
    </source>
</evidence>
<dbReference type="Pfam" id="PF14577">
    <property type="entry name" value="SEO_C"/>
    <property type="match status" value="2"/>
</dbReference>
<feature type="compositionally biased region" description="Basic and acidic residues" evidence="1">
    <location>
        <begin position="60"/>
        <end position="89"/>
    </location>
</feature>
<dbReference type="Pfam" id="PF14576">
    <property type="entry name" value="SEO_N"/>
    <property type="match status" value="2"/>
</dbReference>
<evidence type="ECO:0000313" key="4">
    <source>
        <dbReference type="EMBL" id="KAH0920543.1"/>
    </source>
</evidence>